<organism evidence="1">
    <name type="scientific">gut metagenome</name>
    <dbReference type="NCBI Taxonomy" id="749906"/>
    <lineage>
        <taxon>unclassified sequences</taxon>
        <taxon>metagenomes</taxon>
        <taxon>organismal metagenomes</taxon>
    </lineage>
</organism>
<accession>J9G284</accession>
<proteinExistence type="predicted"/>
<dbReference type="AlphaFoldDB" id="J9G284"/>
<protein>
    <submittedName>
        <fullName evidence="1">Uncharacterized protein</fullName>
    </submittedName>
</protein>
<evidence type="ECO:0000313" key="1">
    <source>
        <dbReference type="EMBL" id="EJX01332.1"/>
    </source>
</evidence>
<dbReference type="EMBL" id="AMCI01002993">
    <property type="protein sequence ID" value="EJX01332.1"/>
    <property type="molecule type" value="Genomic_DNA"/>
</dbReference>
<gene>
    <name evidence="1" type="ORF">EVA_10561</name>
</gene>
<reference evidence="1" key="1">
    <citation type="journal article" date="2012" name="PLoS ONE">
        <title>Gene sets for utilization of primary and secondary nutrition supplies in the distal gut of endangered iberian lynx.</title>
        <authorList>
            <person name="Alcaide M."/>
            <person name="Messina E."/>
            <person name="Richter M."/>
            <person name="Bargiela R."/>
            <person name="Peplies J."/>
            <person name="Huws S.A."/>
            <person name="Newbold C.J."/>
            <person name="Golyshin P.N."/>
            <person name="Simon M.A."/>
            <person name="Lopez G."/>
            <person name="Yakimov M.M."/>
            <person name="Ferrer M."/>
        </authorList>
    </citation>
    <scope>NUCLEOTIDE SEQUENCE</scope>
</reference>
<comment type="caution">
    <text evidence="1">The sequence shown here is derived from an EMBL/GenBank/DDBJ whole genome shotgun (WGS) entry which is preliminary data.</text>
</comment>
<sequence length="55" mass="5860">MEGFSFSTAEGRKPSEPVATERMLSRVTCGLATRSDCSFWTSASKEAGLINSALS</sequence>
<name>J9G284_9ZZZZ</name>